<dbReference type="Gene3D" id="2.60.120.10">
    <property type="entry name" value="Jelly Rolls"/>
    <property type="match status" value="2"/>
</dbReference>
<dbReference type="SUPFAM" id="SSF51182">
    <property type="entry name" value="RmlC-like cupins"/>
    <property type="match status" value="1"/>
</dbReference>
<comment type="similarity">
    <text evidence="1 3">Belongs to the pirin family.</text>
</comment>
<dbReference type="AlphaFoldDB" id="A0A6N6RME3"/>
<organism evidence="6 7">
    <name type="scientific">Phaeocystidibacter luteus</name>
    <dbReference type="NCBI Taxonomy" id="911197"/>
    <lineage>
        <taxon>Bacteria</taxon>
        <taxon>Pseudomonadati</taxon>
        <taxon>Bacteroidota</taxon>
        <taxon>Flavobacteriia</taxon>
        <taxon>Flavobacteriales</taxon>
        <taxon>Phaeocystidibacteraceae</taxon>
        <taxon>Phaeocystidibacter</taxon>
    </lineage>
</organism>
<dbReference type="PIRSF" id="PIRSF006232">
    <property type="entry name" value="Pirin"/>
    <property type="match status" value="1"/>
</dbReference>
<gene>
    <name evidence="6" type="ORF">F8C67_03080</name>
</gene>
<feature type="binding site" evidence="2">
    <location>
        <position position="57"/>
    </location>
    <ligand>
        <name>Fe cation</name>
        <dbReference type="ChEBI" id="CHEBI:24875"/>
    </ligand>
</feature>
<dbReference type="GO" id="GO:0046872">
    <property type="term" value="F:metal ion binding"/>
    <property type="evidence" value="ECO:0007669"/>
    <property type="project" value="UniProtKB-KW"/>
</dbReference>
<evidence type="ECO:0000256" key="3">
    <source>
        <dbReference type="RuleBase" id="RU003457"/>
    </source>
</evidence>
<name>A0A6N6RME3_9FLAO</name>
<comment type="cofactor">
    <cofactor evidence="2">
        <name>Fe cation</name>
        <dbReference type="ChEBI" id="CHEBI:24875"/>
    </cofactor>
    <text evidence="2">Binds 1 Fe cation per subunit.</text>
</comment>
<comment type="caution">
    <text evidence="6">The sequence shown here is derived from an EMBL/GenBank/DDBJ whole genome shotgun (WGS) entry which is preliminary data.</text>
</comment>
<evidence type="ECO:0000259" key="5">
    <source>
        <dbReference type="Pfam" id="PF05726"/>
    </source>
</evidence>
<evidence type="ECO:0000313" key="7">
    <source>
        <dbReference type="Proteomes" id="UP000468650"/>
    </source>
</evidence>
<keyword evidence="2" id="KW-0408">Iron</keyword>
<reference evidence="6 7" key="1">
    <citation type="submission" date="2019-09" db="EMBL/GenBank/DDBJ databases">
        <title>Genomes of family Cryomorphaceae.</title>
        <authorList>
            <person name="Bowman J.P."/>
        </authorList>
    </citation>
    <scope>NUCLEOTIDE SEQUENCE [LARGE SCALE GENOMIC DNA]</scope>
    <source>
        <strain evidence="6 7">LMG 25704</strain>
    </source>
</reference>
<dbReference type="Pfam" id="PF02678">
    <property type="entry name" value="Pirin"/>
    <property type="match status" value="1"/>
</dbReference>
<evidence type="ECO:0000256" key="1">
    <source>
        <dbReference type="ARBA" id="ARBA00008416"/>
    </source>
</evidence>
<dbReference type="EMBL" id="WBVO01000001">
    <property type="protein sequence ID" value="KAB2814743.1"/>
    <property type="molecule type" value="Genomic_DNA"/>
</dbReference>
<accession>A0A6N6RME3</accession>
<dbReference type="PANTHER" id="PTHR13903:SF8">
    <property type="entry name" value="PIRIN"/>
    <property type="match status" value="1"/>
</dbReference>
<dbReference type="OrthoDB" id="321327at2"/>
<evidence type="ECO:0000313" key="6">
    <source>
        <dbReference type="EMBL" id="KAB2814743.1"/>
    </source>
</evidence>
<keyword evidence="7" id="KW-1185">Reference proteome</keyword>
<feature type="binding site" evidence="2">
    <location>
        <position position="103"/>
    </location>
    <ligand>
        <name>Fe cation</name>
        <dbReference type="ChEBI" id="CHEBI:24875"/>
    </ligand>
</feature>
<dbReference type="Pfam" id="PF05726">
    <property type="entry name" value="Pirin_C"/>
    <property type="match status" value="1"/>
</dbReference>
<dbReference type="InterPro" id="IPR003829">
    <property type="entry name" value="Pirin_N_dom"/>
</dbReference>
<dbReference type="InterPro" id="IPR008778">
    <property type="entry name" value="Pirin_C_dom"/>
</dbReference>
<evidence type="ECO:0000259" key="4">
    <source>
        <dbReference type="Pfam" id="PF02678"/>
    </source>
</evidence>
<keyword evidence="2" id="KW-0479">Metal-binding</keyword>
<feature type="binding site" evidence="2">
    <location>
        <position position="101"/>
    </location>
    <ligand>
        <name>Fe cation</name>
        <dbReference type="ChEBI" id="CHEBI:24875"/>
    </ligand>
</feature>
<dbReference type="InterPro" id="IPR011051">
    <property type="entry name" value="RmlC_Cupin_sf"/>
</dbReference>
<dbReference type="PANTHER" id="PTHR13903">
    <property type="entry name" value="PIRIN-RELATED"/>
    <property type="match status" value="1"/>
</dbReference>
<dbReference type="Proteomes" id="UP000468650">
    <property type="component" value="Unassembled WGS sequence"/>
</dbReference>
<protein>
    <submittedName>
        <fullName evidence="6">Pirin family protein</fullName>
    </submittedName>
</protein>
<dbReference type="RefSeq" id="WP_151666321.1">
    <property type="nucleotide sequence ID" value="NZ_WBVO01000001.1"/>
</dbReference>
<dbReference type="CDD" id="cd02909">
    <property type="entry name" value="cupin_pirin_N"/>
    <property type="match status" value="1"/>
</dbReference>
<evidence type="ECO:0000256" key="2">
    <source>
        <dbReference type="PIRSR" id="PIRSR006232-1"/>
    </source>
</evidence>
<dbReference type="InterPro" id="IPR012093">
    <property type="entry name" value="Pirin"/>
</dbReference>
<feature type="domain" description="Pirin N-terminal" evidence="4">
    <location>
        <begin position="27"/>
        <end position="124"/>
    </location>
</feature>
<sequence>MSNQSLIIEERARDIGDFLVGRLLPFRKKRMVGPFIFIDHMGPSTIGEGSYLDIAQHPHIGISTLTYLFEGEAMHRDSTGAVQRITPGSVNWMTAGSGAVHTERTPEDKRDGRARNMHGFQIWVALPKEKENMKAEFHHVSKENLPVWEENGMRLKLVAGEAFGRKSPVPVHSKLFMLKIEVLEDGQLDFKNKLYGEVGIAVVEGAVEACGETVDKGKMLVSNEEGGCTFGVKAGSLLLIFGGEPFPEPRHIWWNFVATSQEAIEDAKTRWKNGEFDMVPNESGVIPLPS</sequence>
<feature type="domain" description="Pirin C-terminal" evidence="5">
    <location>
        <begin position="179"/>
        <end position="277"/>
    </location>
</feature>
<feature type="binding site" evidence="2">
    <location>
        <position position="59"/>
    </location>
    <ligand>
        <name>Fe cation</name>
        <dbReference type="ChEBI" id="CHEBI:24875"/>
    </ligand>
</feature>
<dbReference type="InterPro" id="IPR014710">
    <property type="entry name" value="RmlC-like_jellyroll"/>
</dbReference>
<proteinExistence type="inferred from homology"/>